<evidence type="ECO:0000259" key="3">
    <source>
        <dbReference type="PROSITE" id="PS50110"/>
    </source>
</evidence>
<keyword evidence="1 2" id="KW-0597">Phosphoprotein</keyword>
<organism evidence="4 5">
    <name type="scientific">Paraburkholderia tuberum</name>
    <dbReference type="NCBI Taxonomy" id="157910"/>
    <lineage>
        <taxon>Bacteria</taxon>
        <taxon>Pseudomonadati</taxon>
        <taxon>Pseudomonadota</taxon>
        <taxon>Betaproteobacteria</taxon>
        <taxon>Burkholderiales</taxon>
        <taxon>Burkholderiaceae</taxon>
        <taxon>Paraburkholderia</taxon>
    </lineage>
</organism>
<dbReference type="SMART" id="SM00448">
    <property type="entry name" value="REC"/>
    <property type="match status" value="1"/>
</dbReference>
<gene>
    <name evidence="4" type="ORF">SAMN05445850_4880</name>
</gene>
<dbReference type="RefSeq" id="WP_090807552.1">
    <property type="nucleotide sequence ID" value="NZ_FNKX01000002.1"/>
</dbReference>
<accession>A0A1H1JIS1</accession>
<evidence type="ECO:0000313" key="4">
    <source>
        <dbReference type="EMBL" id="SDR49535.1"/>
    </source>
</evidence>
<dbReference type="PANTHER" id="PTHR44591:SF3">
    <property type="entry name" value="RESPONSE REGULATORY DOMAIN-CONTAINING PROTEIN"/>
    <property type="match status" value="1"/>
</dbReference>
<evidence type="ECO:0000256" key="2">
    <source>
        <dbReference type="PROSITE-ProRule" id="PRU00169"/>
    </source>
</evidence>
<keyword evidence="5" id="KW-1185">Reference proteome</keyword>
<dbReference type="SUPFAM" id="SSF52172">
    <property type="entry name" value="CheY-like"/>
    <property type="match status" value="1"/>
</dbReference>
<dbReference type="Gene3D" id="3.40.50.2300">
    <property type="match status" value="1"/>
</dbReference>
<dbReference type="EMBL" id="FNKX01000002">
    <property type="protein sequence ID" value="SDR49535.1"/>
    <property type="molecule type" value="Genomic_DNA"/>
</dbReference>
<reference evidence="5" key="1">
    <citation type="submission" date="2016-10" db="EMBL/GenBank/DDBJ databases">
        <authorList>
            <person name="Varghese N."/>
            <person name="Submissions S."/>
        </authorList>
    </citation>
    <scope>NUCLEOTIDE SEQUENCE [LARGE SCALE GENOMIC DNA]</scope>
    <source>
        <strain evidence="5">DUS833</strain>
    </source>
</reference>
<dbReference type="GO" id="GO:0000160">
    <property type="term" value="P:phosphorelay signal transduction system"/>
    <property type="evidence" value="ECO:0007669"/>
    <property type="project" value="InterPro"/>
</dbReference>
<dbReference type="Proteomes" id="UP000199365">
    <property type="component" value="Unassembled WGS sequence"/>
</dbReference>
<dbReference type="PROSITE" id="PS50110">
    <property type="entry name" value="RESPONSE_REGULATORY"/>
    <property type="match status" value="1"/>
</dbReference>
<name>A0A1H1JIS1_9BURK</name>
<dbReference type="AlphaFoldDB" id="A0A1H1JIS1"/>
<dbReference type="InterPro" id="IPR001789">
    <property type="entry name" value="Sig_transdc_resp-reg_receiver"/>
</dbReference>
<proteinExistence type="predicted"/>
<sequence length="116" mass="12947">MKTILVVDDEFDILTVWRLLLERHGYAVRTASNGSVALELVRSSRPDIIVSDCMMPVMSGLQLCTTLYEDPELREIPIILCSAASDIPVQPNPHFAYARKPLSFDQLLAMLVRMGG</sequence>
<evidence type="ECO:0000256" key="1">
    <source>
        <dbReference type="ARBA" id="ARBA00022553"/>
    </source>
</evidence>
<dbReference type="PANTHER" id="PTHR44591">
    <property type="entry name" value="STRESS RESPONSE REGULATOR PROTEIN 1"/>
    <property type="match status" value="1"/>
</dbReference>
<feature type="modified residue" description="4-aspartylphosphate" evidence="2">
    <location>
        <position position="52"/>
    </location>
</feature>
<protein>
    <submittedName>
        <fullName evidence="4">Response regulator receiver domain-containing protein</fullName>
    </submittedName>
</protein>
<dbReference type="STRING" id="157910.SAMN05445850_4880"/>
<dbReference type="InterPro" id="IPR050595">
    <property type="entry name" value="Bact_response_regulator"/>
</dbReference>
<feature type="domain" description="Response regulatory" evidence="3">
    <location>
        <begin position="3"/>
        <end position="115"/>
    </location>
</feature>
<evidence type="ECO:0000313" key="5">
    <source>
        <dbReference type="Proteomes" id="UP000199365"/>
    </source>
</evidence>
<dbReference type="Pfam" id="PF00072">
    <property type="entry name" value="Response_reg"/>
    <property type="match status" value="1"/>
</dbReference>
<dbReference type="InterPro" id="IPR011006">
    <property type="entry name" value="CheY-like_superfamily"/>
</dbReference>